<dbReference type="EMBL" id="BART01003516">
    <property type="protein sequence ID" value="GAG57718.1"/>
    <property type="molecule type" value="Genomic_DNA"/>
</dbReference>
<proteinExistence type="predicted"/>
<protein>
    <submittedName>
        <fullName evidence="1">Uncharacterized protein</fullName>
    </submittedName>
</protein>
<dbReference type="AlphaFoldDB" id="X0ZBD8"/>
<reference evidence="1" key="1">
    <citation type="journal article" date="2014" name="Front. Microbiol.">
        <title>High frequency of phylogenetically diverse reductive dehalogenase-homologous genes in deep subseafloor sedimentary metagenomes.</title>
        <authorList>
            <person name="Kawai M."/>
            <person name="Futagami T."/>
            <person name="Toyoda A."/>
            <person name="Takaki Y."/>
            <person name="Nishi S."/>
            <person name="Hori S."/>
            <person name="Arai W."/>
            <person name="Tsubouchi T."/>
            <person name="Morono Y."/>
            <person name="Uchiyama I."/>
            <person name="Ito T."/>
            <person name="Fujiyama A."/>
            <person name="Inagaki F."/>
            <person name="Takami H."/>
        </authorList>
    </citation>
    <scope>NUCLEOTIDE SEQUENCE</scope>
    <source>
        <strain evidence="1">Expedition CK06-06</strain>
    </source>
</reference>
<sequence>MKKNNGLYECEECHLIYEDEQWAKKCEEWCLEHKSCNIEITSHATKQSKLSL</sequence>
<gene>
    <name evidence="1" type="ORF">S01H4_09621</name>
</gene>
<name>X0ZBD8_9ZZZZ</name>
<evidence type="ECO:0000313" key="1">
    <source>
        <dbReference type="EMBL" id="GAG57718.1"/>
    </source>
</evidence>
<accession>X0ZBD8</accession>
<comment type="caution">
    <text evidence="1">The sequence shown here is derived from an EMBL/GenBank/DDBJ whole genome shotgun (WGS) entry which is preliminary data.</text>
</comment>
<organism evidence="1">
    <name type="scientific">marine sediment metagenome</name>
    <dbReference type="NCBI Taxonomy" id="412755"/>
    <lineage>
        <taxon>unclassified sequences</taxon>
        <taxon>metagenomes</taxon>
        <taxon>ecological metagenomes</taxon>
    </lineage>
</organism>